<sequence>MSQLLPQDNQGSGPMSGSRNQIPTYRSMNLPDRGEMSQTRVAGGQTGDSRTLPTEHLYPGLAPPHPSVCYPWFDLFNCLFFSATAMCGINNGHPSSLNLIPEAPDLSGSSRDMGKGRALINDK</sequence>
<feature type="compositionally biased region" description="Polar residues" evidence="1">
    <location>
        <begin position="1"/>
        <end position="27"/>
    </location>
</feature>
<evidence type="ECO:0000313" key="2">
    <source>
        <dbReference type="EMBL" id="KAF9759342.1"/>
    </source>
</evidence>
<evidence type="ECO:0000256" key="1">
    <source>
        <dbReference type="SAM" id="MobiDB-lite"/>
    </source>
</evidence>
<dbReference type="AlphaFoldDB" id="A0A8H7NNE2"/>
<gene>
    <name evidence="2" type="ORF">IM811_001036</name>
</gene>
<proteinExistence type="predicted"/>
<feature type="region of interest" description="Disordered" evidence="1">
    <location>
        <begin position="1"/>
        <end position="55"/>
    </location>
</feature>
<organism evidence="2 3">
    <name type="scientific">Bionectria ochroleuca</name>
    <name type="common">Gliocladium roseum</name>
    <dbReference type="NCBI Taxonomy" id="29856"/>
    <lineage>
        <taxon>Eukaryota</taxon>
        <taxon>Fungi</taxon>
        <taxon>Dikarya</taxon>
        <taxon>Ascomycota</taxon>
        <taxon>Pezizomycotina</taxon>
        <taxon>Sordariomycetes</taxon>
        <taxon>Hypocreomycetidae</taxon>
        <taxon>Hypocreales</taxon>
        <taxon>Bionectriaceae</taxon>
        <taxon>Clonostachys</taxon>
    </lineage>
</organism>
<name>A0A8H7NNE2_BIOOC</name>
<feature type="region of interest" description="Disordered" evidence="1">
    <location>
        <begin position="102"/>
        <end position="123"/>
    </location>
</feature>
<dbReference type="EMBL" id="JADCTT010000001">
    <property type="protein sequence ID" value="KAF9759342.1"/>
    <property type="molecule type" value="Genomic_DNA"/>
</dbReference>
<feature type="compositionally biased region" description="Basic and acidic residues" evidence="1">
    <location>
        <begin position="112"/>
        <end position="123"/>
    </location>
</feature>
<evidence type="ECO:0000313" key="3">
    <source>
        <dbReference type="Proteomes" id="UP000616885"/>
    </source>
</evidence>
<dbReference type="Proteomes" id="UP000616885">
    <property type="component" value="Unassembled WGS sequence"/>
</dbReference>
<accession>A0A8H7NNE2</accession>
<reference evidence="2" key="1">
    <citation type="submission" date="2020-10" db="EMBL/GenBank/DDBJ databases">
        <title>High-Quality Genome Resource of Clonostachys rosea strain S41 by Oxford Nanopore Long-Read Sequencing.</title>
        <authorList>
            <person name="Wang H."/>
        </authorList>
    </citation>
    <scope>NUCLEOTIDE SEQUENCE</scope>
    <source>
        <strain evidence="2">S41</strain>
    </source>
</reference>
<protein>
    <submittedName>
        <fullName evidence="2">Uncharacterized protein</fullName>
    </submittedName>
</protein>
<comment type="caution">
    <text evidence="2">The sequence shown here is derived from an EMBL/GenBank/DDBJ whole genome shotgun (WGS) entry which is preliminary data.</text>
</comment>